<dbReference type="Proteomes" id="UP000238479">
    <property type="component" value="Chromosome 1"/>
</dbReference>
<comment type="caution">
    <text evidence="1">The sequence shown here is derived from an EMBL/GenBank/DDBJ whole genome shotgun (WGS) entry which is preliminary data.</text>
</comment>
<evidence type="ECO:0000313" key="2">
    <source>
        <dbReference type="Proteomes" id="UP000238479"/>
    </source>
</evidence>
<evidence type="ECO:0000313" key="1">
    <source>
        <dbReference type="EMBL" id="PRQ56902.1"/>
    </source>
</evidence>
<sequence>MDFGHFREAFLWYHSRKITFETHLPTDPYVNKQCQEPWMMHMMVKNGIDGSPV</sequence>
<gene>
    <name evidence="1" type="ORF">RchiOBHm_Chr1g0342391</name>
</gene>
<dbReference type="AlphaFoldDB" id="A0A2P6SE02"/>
<organism evidence="1 2">
    <name type="scientific">Rosa chinensis</name>
    <name type="common">China rose</name>
    <dbReference type="NCBI Taxonomy" id="74649"/>
    <lineage>
        <taxon>Eukaryota</taxon>
        <taxon>Viridiplantae</taxon>
        <taxon>Streptophyta</taxon>
        <taxon>Embryophyta</taxon>
        <taxon>Tracheophyta</taxon>
        <taxon>Spermatophyta</taxon>
        <taxon>Magnoliopsida</taxon>
        <taxon>eudicotyledons</taxon>
        <taxon>Gunneridae</taxon>
        <taxon>Pentapetalae</taxon>
        <taxon>rosids</taxon>
        <taxon>fabids</taxon>
        <taxon>Rosales</taxon>
        <taxon>Rosaceae</taxon>
        <taxon>Rosoideae</taxon>
        <taxon>Rosoideae incertae sedis</taxon>
        <taxon>Rosa</taxon>
    </lineage>
</organism>
<dbReference type="Gramene" id="PRQ56902">
    <property type="protein sequence ID" value="PRQ56902"/>
    <property type="gene ID" value="RchiOBHm_Chr1g0342391"/>
</dbReference>
<accession>A0A2P6SE02</accession>
<reference evidence="1 2" key="1">
    <citation type="journal article" date="2018" name="Nat. Genet.">
        <title>The Rosa genome provides new insights in the design of modern roses.</title>
        <authorList>
            <person name="Bendahmane M."/>
        </authorList>
    </citation>
    <scope>NUCLEOTIDE SEQUENCE [LARGE SCALE GENOMIC DNA]</scope>
    <source>
        <strain evidence="2">cv. Old Blush</strain>
    </source>
</reference>
<name>A0A2P6SE02_ROSCH</name>
<proteinExistence type="predicted"/>
<dbReference type="EMBL" id="PDCK01000039">
    <property type="protein sequence ID" value="PRQ56902.1"/>
    <property type="molecule type" value="Genomic_DNA"/>
</dbReference>
<keyword evidence="2" id="KW-1185">Reference proteome</keyword>
<protein>
    <submittedName>
        <fullName evidence="1">Uncharacterized protein</fullName>
    </submittedName>
</protein>